<dbReference type="InterPro" id="IPR051159">
    <property type="entry name" value="Hexapeptide_acetyltransf"/>
</dbReference>
<dbReference type="CDD" id="cd04647">
    <property type="entry name" value="LbH_MAT_like"/>
    <property type="match status" value="1"/>
</dbReference>
<dbReference type="AlphaFoldDB" id="A0A1Q2M485"/>
<evidence type="ECO:0008006" key="6">
    <source>
        <dbReference type="Google" id="ProtNLM"/>
    </source>
</evidence>
<dbReference type="Gene3D" id="2.160.10.10">
    <property type="entry name" value="Hexapeptide repeat proteins"/>
    <property type="match status" value="1"/>
</dbReference>
<keyword evidence="5" id="KW-1185">Reference proteome</keyword>
<keyword evidence="3" id="KW-0012">Acyltransferase</keyword>
<proteinExistence type="predicted"/>
<dbReference type="KEGG" id="maga:Mag101_07570"/>
<name>A0A1Q2M485_9GAMM</name>
<dbReference type="InterPro" id="IPR011004">
    <property type="entry name" value="Trimer_LpxA-like_sf"/>
</dbReference>
<evidence type="ECO:0000313" key="5">
    <source>
        <dbReference type="Proteomes" id="UP000188219"/>
    </source>
</evidence>
<dbReference type="GO" id="GO:0016746">
    <property type="term" value="F:acyltransferase activity"/>
    <property type="evidence" value="ECO:0007669"/>
    <property type="project" value="UniProtKB-KW"/>
</dbReference>
<protein>
    <recommendedName>
        <fullName evidence="6">Acetyltransferase</fullName>
    </recommendedName>
</protein>
<dbReference type="Pfam" id="PF14602">
    <property type="entry name" value="Hexapep_2"/>
    <property type="match status" value="1"/>
</dbReference>
<dbReference type="InterPro" id="IPR001451">
    <property type="entry name" value="Hexapep"/>
</dbReference>
<reference evidence="4" key="1">
    <citation type="submission" date="2017-02" db="EMBL/GenBank/DDBJ databases">
        <title>Genome of Microbulbifer agarilyticus GP101.</title>
        <authorList>
            <person name="Jung J."/>
            <person name="Bae S.S."/>
            <person name="Baek K."/>
        </authorList>
    </citation>
    <scope>NUCLEOTIDE SEQUENCE [LARGE SCALE GENOMIC DNA]</scope>
    <source>
        <strain evidence="4">GP101</strain>
    </source>
</reference>
<dbReference type="PROSITE" id="PS00101">
    <property type="entry name" value="HEXAPEP_TRANSFERASES"/>
    <property type="match status" value="1"/>
</dbReference>
<evidence type="ECO:0000313" key="4">
    <source>
        <dbReference type="EMBL" id="AQQ67511.1"/>
    </source>
</evidence>
<organism evidence="4 5">
    <name type="scientific">Microbulbifer agarilyticus</name>
    <dbReference type="NCBI Taxonomy" id="260552"/>
    <lineage>
        <taxon>Bacteria</taxon>
        <taxon>Pseudomonadati</taxon>
        <taxon>Pseudomonadota</taxon>
        <taxon>Gammaproteobacteria</taxon>
        <taxon>Cellvibrionales</taxon>
        <taxon>Microbulbiferaceae</taxon>
        <taxon>Microbulbifer</taxon>
    </lineage>
</organism>
<keyword evidence="1" id="KW-0808">Transferase</keyword>
<gene>
    <name evidence="4" type="ORF">Mag101_07570</name>
</gene>
<evidence type="ECO:0000256" key="1">
    <source>
        <dbReference type="ARBA" id="ARBA00022679"/>
    </source>
</evidence>
<dbReference type="EMBL" id="CP019650">
    <property type="protein sequence ID" value="AQQ67511.1"/>
    <property type="molecule type" value="Genomic_DNA"/>
</dbReference>
<dbReference type="Proteomes" id="UP000188219">
    <property type="component" value="Chromosome"/>
</dbReference>
<evidence type="ECO:0000256" key="2">
    <source>
        <dbReference type="ARBA" id="ARBA00022737"/>
    </source>
</evidence>
<keyword evidence="2" id="KW-0677">Repeat</keyword>
<dbReference type="SUPFAM" id="SSF51161">
    <property type="entry name" value="Trimeric LpxA-like enzymes"/>
    <property type="match status" value="1"/>
</dbReference>
<dbReference type="STRING" id="260552.Mag101_07570"/>
<dbReference type="PANTHER" id="PTHR23416">
    <property type="entry name" value="SIALIC ACID SYNTHASE-RELATED"/>
    <property type="match status" value="1"/>
</dbReference>
<dbReference type="InterPro" id="IPR018357">
    <property type="entry name" value="Hexapep_transf_CS"/>
</dbReference>
<sequence>MFALRHLRSTFIWRYWTTFRYILKGVRIFPSTQLSGVTSGFRFGKGSKVGARCKFGVIGEGRIGIGKNVWISSDVEMETVTALYIGEGTSIQRRCTINGSVRVGFGCIFAPNVFVSSGTHPFRFSPHLPIREQERSIARLENRANLDEPVWIQDDCWLGVNSVVCPGVTVGKGSIVGANAVVTQDVPPYTVVGGVPAKKIGSRLDWNPKSAIDGSQVLDFPYVLSGLLRPAHDGIPAGVKANYDVPFHAVLKLEGSSQNVLGIRYFASEPLNLSLFGDVLKVSAGAGSLDVKVPRGVIKDGILEFALIVKDRNCSASITILEAWCS</sequence>
<evidence type="ECO:0000256" key="3">
    <source>
        <dbReference type="ARBA" id="ARBA00023315"/>
    </source>
</evidence>
<accession>A0A1Q2M485</accession>